<keyword evidence="3" id="KW-1185">Reference proteome</keyword>
<name>A0AAV6LIR0_9ERIC</name>
<accession>A0AAV6LIR0</accession>
<feature type="region of interest" description="Disordered" evidence="1">
    <location>
        <begin position="1"/>
        <end position="29"/>
    </location>
</feature>
<evidence type="ECO:0000256" key="1">
    <source>
        <dbReference type="SAM" id="MobiDB-lite"/>
    </source>
</evidence>
<evidence type="ECO:0000313" key="2">
    <source>
        <dbReference type="EMBL" id="KAG5564589.1"/>
    </source>
</evidence>
<evidence type="ECO:0000313" key="3">
    <source>
        <dbReference type="Proteomes" id="UP000823749"/>
    </source>
</evidence>
<sequence>MSSGSNPGQGTPPDSPPSSSSSVREVEDPSIYFRVQRGFAYEWHVIKGGNSKTPEEDKLLGPFLPKPPTHLWDSGPPAAASSAPPYTSSVAKPTTAPSATMSTTSTRAVPPAAGIKAAPRRSRDTTLTPWRSTASCTCWESMPRRSTNASPVGLRDAATLFPIANSFPIVSGGHALSDKNNSEANKILFHCKIFPSLKPGFMFGLDVSNPENELQMVLGLDNKNSREEKPLPQPGPPESSSGPRGFLVSMGNSKLAVLWAGVIPRRPGEPRPRPDEETKLLVSCSKLEMSKRLNAQSISWRKLCLSPITMFWDPV</sequence>
<comment type="caution">
    <text evidence="2">The sequence shown here is derived from an EMBL/GenBank/DDBJ whole genome shotgun (WGS) entry which is preliminary data.</text>
</comment>
<organism evidence="2 3">
    <name type="scientific">Rhododendron griersonianum</name>
    <dbReference type="NCBI Taxonomy" id="479676"/>
    <lineage>
        <taxon>Eukaryota</taxon>
        <taxon>Viridiplantae</taxon>
        <taxon>Streptophyta</taxon>
        <taxon>Embryophyta</taxon>
        <taxon>Tracheophyta</taxon>
        <taxon>Spermatophyta</taxon>
        <taxon>Magnoliopsida</taxon>
        <taxon>eudicotyledons</taxon>
        <taxon>Gunneridae</taxon>
        <taxon>Pentapetalae</taxon>
        <taxon>asterids</taxon>
        <taxon>Ericales</taxon>
        <taxon>Ericaceae</taxon>
        <taxon>Ericoideae</taxon>
        <taxon>Rhodoreae</taxon>
        <taxon>Rhododendron</taxon>
    </lineage>
</organism>
<feature type="region of interest" description="Disordered" evidence="1">
    <location>
        <begin position="48"/>
        <end position="129"/>
    </location>
</feature>
<gene>
    <name evidence="2" type="ORF">RHGRI_000693</name>
</gene>
<feature type="compositionally biased region" description="Low complexity" evidence="1">
    <location>
        <begin position="74"/>
        <end position="106"/>
    </location>
</feature>
<protein>
    <submittedName>
        <fullName evidence="2">Uncharacterized protein</fullName>
    </submittedName>
</protein>
<dbReference type="EMBL" id="JACTNZ010000001">
    <property type="protein sequence ID" value="KAG5564589.1"/>
    <property type="molecule type" value="Genomic_DNA"/>
</dbReference>
<dbReference type="Proteomes" id="UP000823749">
    <property type="component" value="Chromosome 1"/>
</dbReference>
<dbReference type="AlphaFoldDB" id="A0AAV6LIR0"/>
<reference evidence="2" key="1">
    <citation type="submission" date="2020-08" db="EMBL/GenBank/DDBJ databases">
        <title>Plant Genome Project.</title>
        <authorList>
            <person name="Zhang R.-G."/>
        </authorList>
    </citation>
    <scope>NUCLEOTIDE SEQUENCE</scope>
    <source>
        <strain evidence="2">WSP0</strain>
        <tissue evidence="2">Leaf</tissue>
    </source>
</reference>
<feature type="region of interest" description="Disordered" evidence="1">
    <location>
        <begin position="224"/>
        <end position="245"/>
    </location>
</feature>
<proteinExistence type="predicted"/>